<feature type="compositionally biased region" description="Low complexity" evidence="12">
    <location>
        <begin position="605"/>
        <end position="617"/>
    </location>
</feature>
<dbReference type="SMART" id="SM00409">
    <property type="entry name" value="IG"/>
    <property type="match status" value="1"/>
</dbReference>
<name>A0A4C1X7U5_EUMVA</name>
<dbReference type="GO" id="GO:0016020">
    <property type="term" value="C:membrane"/>
    <property type="evidence" value="ECO:0007669"/>
    <property type="project" value="UniProtKB-SubCell"/>
</dbReference>
<protein>
    <submittedName>
        <fullName evidence="15">Leucine-rich repeat-containing protein 24</fullName>
    </submittedName>
</protein>
<evidence type="ECO:0000256" key="2">
    <source>
        <dbReference type="ARBA" id="ARBA00022614"/>
    </source>
</evidence>
<dbReference type="STRING" id="151549.A0A4C1X7U5"/>
<dbReference type="Gene3D" id="3.80.10.10">
    <property type="entry name" value="Ribonuclease Inhibitor"/>
    <property type="match status" value="2"/>
</dbReference>
<evidence type="ECO:0000313" key="15">
    <source>
        <dbReference type="EMBL" id="GBP58325.1"/>
    </source>
</evidence>
<dbReference type="OrthoDB" id="643377at2759"/>
<evidence type="ECO:0000256" key="5">
    <source>
        <dbReference type="ARBA" id="ARBA00022737"/>
    </source>
</evidence>
<feature type="region of interest" description="Disordered" evidence="12">
    <location>
        <begin position="596"/>
        <end position="676"/>
    </location>
</feature>
<feature type="compositionally biased region" description="Low complexity" evidence="12">
    <location>
        <begin position="709"/>
        <end position="730"/>
    </location>
</feature>
<feature type="domain" description="Ig-like" evidence="14">
    <location>
        <begin position="335"/>
        <end position="435"/>
    </location>
</feature>
<keyword evidence="4" id="KW-0732">Signal</keyword>
<keyword evidence="16" id="KW-1185">Reference proteome</keyword>
<keyword evidence="2" id="KW-0433">Leucine-rich repeat</keyword>
<dbReference type="GO" id="GO:0007155">
    <property type="term" value="P:cell adhesion"/>
    <property type="evidence" value="ECO:0007669"/>
    <property type="project" value="UniProtKB-KW"/>
</dbReference>
<evidence type="ECO:0000259" key="14">
    <source>
        <dbReference type="PROSITE" id="PS50835"/>
    </source>
</evidence>
<comment type="subcellular location">
    <subcellularLocation>
        <location evidence="1">Membrane</location>
        <topology evidence="1">Single-pass membrane protein</topology>
    </subcellularLocation>
</comment>
<dbReference type="FunFam" id="2.60.40.10:FF:000017">
    <property type="entry name" value="Down syndrome cell adhesion molecule b"/>
    <property type="match status" value="1"/>
</dbReference>
<feature type="compositionally biased region" description="Basic and acidic residues" evidence="12">
    <location>
        <begin position="525"/>
        <end position="540"/>
    </location>
</feature>
<dbReference type="SMART" id="SM00406">
    <property type="entry name" value="IGv"/>
    <property type="match status" value="1"/>
</dbReference>
<feature type="region of interest" description="Disordered" evidence="12">
    <location>
        <begin position="515"/>
        <end position="548"/>
    </location>
</feature>
<feature type="compositionally biased region" description="Basic and acidic residues" evidence="12">
    <location>
        <begin position="649"/>
        <end position="667"/>
    </location>
</feature>
<keyword evidence="9" id="KW-1015">Disulfide bond</keyword>
<dbReference type="PROSITE" id="PS50835">
    <property type="entry name" value="IG_LIKE"/>
    <property type="match status" value="1"/>
</dbReference>
<dbReference type="Gene3D" id="2.60.40.10">
    <property type="entry name" value="Immunoglobulins"/>
    <property type="match status" value="1"/>
</dbReference>
<evidence type="ECO:0000256" key="3">
    <source>
        <dbReference type="ARBA" id="ARBA00022692"/>
    </source>
</evidence>
<organism evidence="15 16">
    <name type="scientific">Eumeta variegata</name>
    <name type="common">Bagworm moth</name>
    <name type="synonym">Eumeta japonica</name>
    <dbReference type="NCBI Taxonomy" id="151549"/>
    <lineage>
        <taxon>Eukaryota</taxon>
        <taxon>Metazoa</taxon>
        <taxon>Ecdysozoa</taxon>
        <taxon>Arthropoda</taxon>
        <taxon>Hexapoda</taxon>
        <taxon>Insecta</taxon>
        <taxon>Pterygota</taxon>
        <taxon>Neoptera</taxon>
        <taxon>Endopterygota</taxon>
        <taxon>Lepidoptera</taxon>
        <taxon>Glossata</taxon>
        <taxon>Ditrysia</taxon>
        <taxon>Tineoidea</taxon>
        <taxon>Psychidae</taxon>
        <taxon>Oiketicinae</taxon>
        <taxon>Eumeta</taxon>
    </lineage>
</organism>
<dbReference type="GO" id="GO:0048812">
    <property type="term" value="P:neuron projection morphogenesis"/>
    <property type="evidence" value="ECO:0007669"/>
    <property type="project" value="UniProtKB-ARBA"/>
</dbReference>
<dbReference type="SMART" id="SM00408">
    <property type="entry name" value="IGc2"/>
    <property type="match status" value="1"/>
</dbReference>
<evidence type="ECO:0000256" key="13">
    <source>
        <dbReference type="SAM" id="Phobius"/>
    </source>
</evidence>
<reference evidence="15 16" key="1">
    <citation type="journal article" date="2019" name="Commun. Biol.">
        <title>The bagworm genome reveals a unique fibroin gene that provides high tensile strength.</title>
        <authorList>
            <person name="Kono N."/>
            <person name="Nakamura H."/>
            <person name="Ohtoshi R."/>
            <person name="Tomita M."/>
            <person name="Numata K."/>
            <person name="Arakawa K."/>
        </authorList>
    </citation>
    <scope>NUCLEOTIDE SEQUENCE [LARGE SCALE GENOMIC DNA]</scope>
</reference>
<gene>
    <name evidence="15" type="primary">LRRC24</name>
    <name evidence="15" type="ORF">EVAR_11605_1</name>
</gene>
<dbReference type="GO" id="GO:0071944">
    <property type="term" value="C:cell periphery"/>
    <property type="evidence" value="ECO:0007669"/>
    <property type="project" value="UniProtKB-ARBA"/>
</dbReference>
<dbReference type="InterPro" id="IPR013783">
    <property type="entry name" value="Ig-like_fold"/>
</dbReference>
<dbReference type="InterPro" id="IPR003591">
    <property type="entry name" value="Leu-rich_rpt_typical-subtyp"/>
</dbReference>
<feature type="compositionally biased region" description="Gly residues" evidence="12">
    <location>
        <begin position="619"/>
        <end position="629"/>
    </location>
</feature>
<evidence type="ECO:0000256" key="1">
    <source>
        <dbReference type="ARBA" id="ARBA00004167"/>
    </source>
</evidence>
<evidence type="ECO:0000256" key="7">
    <source>
        <dbReference type="ARBA" id="ARBA00022989"/>
    </source>
</evidence>
<feature type="transmembrane region" description="Helical" evidence="13">
    <location>
        <begin position="451"/>
        <end position="474"/>
    </location>
</feature>
<dbReference type="InterPro" id="IPR000483">
    <property type="entry name" value="Cys-rich_flank_reg_C"/>
</dbReference>
<proteinExistence type="predicted"/>
<feature type="compositionally biased region" description="Basic residues" evidence="12">
    <location>
        <begin position="639"/>
        <end position="648"/>
    </location>
</feature>
<feature type="region of interest" description="Disordered" evidence="12">
    <location>
        <begin position="694"/>
        <end position="786"/>
    </location>
</feature>
<evidence type="ECO:0000256" key="12">
    <source>
        <dbReference type="SAM" id="MobiDB-lite"/>
    </source>
</evidence>
<dbReference type="InterPro" id="IPR032675">
    <property type="entry name" value="LRR_dom_sf"/>
</dbReference>
<evidence type="ECO:0000256" key="4">
    <source>
        <dbReference type="ARBA" id="ARBA00022729"/>
    </source>
</evidence>
<evidence type="ECO:0000256" key="6">
    <source>
        <dbReference type="ARBA" id="ARBA00022889"/>
    </source>
</evidence>
<keyword evidence="7 13" id="KW-1133">Transmembrane helix</keyword>
<keyword evidence="6" id="KW-0130">Cell adhesion</keyword>
<dbReference type="Pfam" id="PF13855">
    <property type="entry name" value="LRR_8"/>
    <property type="match status" value="2"/>
</dbReference>
<dbReference type="InterPro" id="IPR001611">
    <property type="entry name" value="Leu-rich_rpt"/>
</dbReference>
<dbReference type="SUPFAM" id="SSF48726">
    <property type="entry name" value="Immunoglobulin"/>
    <property type="match status" value="1"/>
</dbReference>
<dbReference type="InterPro" id="IPR013098">
    <property type="entry name" value="Ig_I-set"/>
</dbReference>
<evidence type="ECO:0000256" key="9">
    <source>
        <dbReference type="ARBA" id="ARBA00023157"/>
    </source>
</evidence>
<evidence type="ECO:0000256" key="10">
    <source>
        <dbReference type="ARBA" id="ARBA00023180"/>
    </source>
</evidence>
<dbReference type="Proteomes" id="UP000299102">
    <property type="component" value="Unassembled WGS sequence"/>
</dbReference>
<dbReference type="SUPFAM" id="SSF52058">
    <property type="entry name" value="L domain-like"/>
    <property type="match status" value="1"/>
</dbReference>
<comment type="caution">
    <text evidence="15">The sequence shown here is derived from an EMBL/GenBank/DDBJ whole genome shotgun (WGS) entry which is preliminary data.</text>
</comment>
<sequence length="895" mass="97089">MALPTKWKDYKASLFLRLGRLPRTSFAAVASRTTFALFVIAKRPANTCTLLAESVRWSGGGGGAARDAGRVGMSACWRWRGWWCALALLAAAAADCPPLCECKWRSGKESALCARAGLDDVPPRLAPTTQLLDLKGNHFATLKDDAFASAGLLDLQRLYLSSCGLHALSAHAFRALVNLVELDLSDNRLTSVPSHAFAEARELRELRLDANRISRLKDEAFIALPNLVRVDLSECRIVDVESRAFAGVEGSLQFLELDGNRLQTLHAAALAPLRALKGLELAANPWDCSCALRPLRDWMLRRNVPATVVPECKLPPRLAGQPWDRLDLDDFACPPEVSAAHRHANGLEGGDVTLTCRVSGVPAPRVRWLRAGRPLANTTGTGVGTTVGSRGGRALLLRGEGQLSNLTIRSADVQDAGAYTCTAENRAGRAEASLTLVVERRPPDRGFGGRAVMAGVAVSAVIVLGSCLVALCAYETRKKRQAERWNEQIVTQNRVDDNYEKIEANFKESVAEVSRGMGVGGDTSESGRKRGDYRNVPSHDSEEDTDLAIRAHHSPPVIRRPPAWPASTCAPTPVIAPVSAPAPLWRRSPERDLHIPRLNEYSIRSDSTSESGPSSASTGLGGVGVGGFGDDNRLNNNPRRPRPRPRPARARERLDNDLSGSDSDKNYPDLIEMSALGPPAGAYYREEARRDPPTRYFCTLPRRRDDSRSPLLGSRRNSSGGDSAASASSGVAIGDWRTRPRAPAPAPAPGRRSTSFLDLSASGGRATRNPSLPASPSHERPIVPSATPLLDLSGLRDYSRYDRPAPLDDYDFRASQLERFLEEYCKLRDQLSKMKETRETLMRSQAADYEEGAGGARAELSVAVTRASVGLPDAASPLALSADYRPRLPSLLYRN</sequence>
<keyword evidence="10" id="KW-0325">Glycoprotein</keyword>
<dbReference type="PANTHER" id="PTHR24366:SF140">
    <property type="entry name" value="IP22191P"/>
    <property type="match status" value="1"/>
</dbReference>
<dbReference type="InterPro" id="IPR036179">
    <property type="entry name" value="Ig-like_dom_sf"/>
</dbReference>
<dbReference type="SMART" id="SM00082">
    <property type="entry name" value="LRRCT"/>
    <property type="match status" value="1"/>
</dbReference>
<dbReference type="InterPro" id="IPR003598">
    <property type="entry name" value="Ig_sub2"/>
</dbReference>
<dbReference type="EMBL" id="BGZK01000732">
    <property type="protein sequence ID" value="GBP58325.1"/>
    <property type="molecule type" value="Genomic_DNA"/>
</dbReference>
<evidence type="ECO:0000256" key="8">
    <source>
        <dbReference type="ARBA" id="ARBA00023136"/>
    </source>
</evidence>
<dbReference type="PROSITE" id="PS51450">
    <property type="entry name" value="LRR"/>
    <property type="match status" value="1"/>
</dbReference>
<keyword evidence="8 13" id="KW-0472">Membrane</keyword>
<dbReference type="InterPro" id="IPR003599">
    <property type="entry name" value="Ig_sub"/>
</dbReference>
<dbReference type="InterPro" id="IPR007110">
    <property type="entry name" value="Ig-like_dom"/>
</dbReference>
<dbReference type="AlphaFoldDB" id="A0A4C1X7U5"/>
<dbReference type="InterPro" id="IPR013106">
    <property type="entry name" value="Ig_V-set"/>
</dbReference>
<keyword evidence="5" id="KW-0677">Repeat</keyword>
<dbReference type="SMART" id="SM00369">
    <property type="entry name" value="LRR_TYP"/>
    <property type="match status" value="6"/>
</dbReference>
<dbReference type="PANTHER" id="PTHR24366">
    <property type="entry name" value="IG(IMMUNOGLOBULIN) AND LRR(LEUCINE RICH REPEAT) DOMAINS"/>
    <property type="match status" value="1"/>
</dbReference>
<dbReference type="FunFam" id="3.80.10.10:FF:000082">
    <property type="entry name" value="Leucine-rich repeat-containing 24"/>
    <property type="match status" value="1"/>
</dbReference>
<dbReference type="Pfam" id="PF07679">
    <property type="entry name" value="I-set"/>
    <property type="match status" value="1"/>
</dbReference>
<evidence type="ECO:0000256" key="11">
    <source>
        <dbReference type="ARBA" id="ARBA00023319"/>
    </source>
</evidence>
<keyword evidence="11" id="KW-0393">Immunoglobulin domain</keyword>
<keyword evidence="3 13" id="KW-0812">Transmembrane</keyword>
<evidence type="ECO:0000313" key="16">
    <source>
        <dbReference type="Proteomes" id="UP000299102"/>
    </source>
</evidence>
<accession>A0A4C1X7U5</accession>